<accession>A0A4P6V196</accession>
<dbReference type="InterPro" id="IPR036188">
    <property type="entry name" value="FAD/NAD-bd_sf"/>
</dbReference>
<feature type="domain" description="FAD/NAD(P)-binding" evidence="3">
    <location>
        <begin position="117"/>
        <end position="420"/>
    </location>
</feature>
<reference evidence="4 5" key="1">
    <citation type="journal article" date="2017" name="Int. J. Syst. Evol. Microbiol.">
        <title>Roseitalea porphyridii gen. nov., sp. nov., isolated from a red alga, and reclassification of Hoeflea suaedae Chung et al. 2013 as Pseudohoeflea suaedae gen. nov., comb. nov.</title>
        <authorList>
            <person name="Hyeon J.W."/>
            <person name="Jeong S.E."/>
            <person name="Baek K."/>
            <person name="Jeon C.O."/>
        </authorList>
    </citation>
    <scope>NUCLEOTIDE SEQUENCE [LARGE SCALE GENOMIC DNA]</scope>
    <source>
        <strain evidence="4 5">MA7-20</strain>
    </source>
</reference>
<dbReference type="SUPFAM" id="SSF51905">
    <property type="entry name" value="FAD/NAD(P)-binding domain"/>
    <property type="match status" value="1"/>
</dbReference>
<dbReference type="InterPro" id="IPR042204">
    <property type="entry name" value="2Fe-2S-bd_N"/>
</dbReference>
<dbReference type="Gene3D" id="1.10.10.1100">
    <property type="entry name" value="BFD-like [2Fe-2S]-binding domain"/>
    <property type="match status" value="1"/>
</dbReference>
<dbReference type="AlphaFoldDB" id="A0A4P6V196"/>
<dbReference type="Gene3D" id="3.10.20.440">
    <property type="entry name" value="2Fe-2S iron-sulphur cluster binding domain, sarcosine oxidase, alpha subunit, N-terminal domain"/>
    <property type="match status" value="1"/>
</dbReference>
<sequence>MKFEPIALKEGSEVEIAFEGEPVKARHGESVASALASAGHMVLRATPKGTERGVFCGMGVCRDCLVDIDGQRNVRACMTKVKPGMEIARAGRAGKPSTTDPNPPHVTIDSVKTETPDVLVIGAGPAGLAAALAARRAGAHVVLADERAIPGGQYFKQPSAGQTIDAQQEEGRRLVEDVRHAGVDIWPETLVWGAFEPLVFAVNRGGGTLVVQPRAAVYAGGAFERPWPVPGWTLPGVMTTGAAQTMWRTDRRLAGKRVLIAGNGPLNLQVAAELARGGAELVGVVESAAAPRSPPQAARLAINAPRLALQGLRYLVDCRTMGVPVIYRSQLARIAHVEGELEATIAGAGARTVRCDTVCLGYGFLPSSDLPRSLGARCDRDPATGMALLRRDAEGATTVDGLFAVGDCTGLGGARVALADGALAGAAAARHAGFDLGRSAALSRQLRRAGRDTVRHRRFQAALWTIFKPTVDEVTPTPETVMCRCEEVTYGEVEAALAEGIGGAGAVKRRTRVGMGHCQGRYCGALLAAILERNGHRSDEYSGFAPRLPVKPIAIGSLARDPSAK</sequence>
<dbReference type="CDD" id="cd19946">
    <property type="entry name" value="GlpA-like_Fer2_BFD-like"/>
    <property type="match status" value="1"/>
</dbReference>
<keyword evidence="1" id="KW-0560">Oxidoreductase</keyword>
<dbReference type="RefSeq" id="WP_131616569.1">
    <property type="nucleotide sequence ID" value="NZ_CP036532.1"/>
</dbReference>
<name>A0A4P6V196_9HYPH</name>
<evidence type="ECO:0000256" key="1">
    <source>
        <dbReference type="ARBA" id="ARBA00023002"/>
    </source>
</evidence>
<dbReference type="PANTHER" id="PTHR42949">
    <property type="entry name" value="ANAEROBIC GLYCEROL-3-PHOSPHATE DEHYDROGENASE SUBUNIT B"/>
    <property type="match status" value="1"/>
</dbReference>
<dbReference type="InterPro" id="IPR051691">
    <property type="entry name" value="Metab_Enz_Cyan_OpOx_G3PDH"/>
</dbReference>
<gene>
    <name evidence="4" type="ORF">E0E05_09950</name>
</gene>
<dbReference type="Pfam" id="PF07992">
    <property type="entry name" value="Pyr_redox_2"/>
    <property type="match status" value="1"/>
</dbReference>
<proteinExistence type="predicted"/>
<dbReference type="InterPro" id="IPR007419">
    <property type="entry name" value="BFD-like_2Fe2S-bd_dom"/>
</dbReference>
<evidence type="ECO:0000259" key="3">
    <source>
        <dbReference type="Pfam" id="PF07992"/>
    </source>
</evidence>
<dbReference type="InterPro" id="IPR023753">
    <property type="entry name" value="FAD/NAD-binding_dom"/>
</dbReference>
<dbReference type="Gene3D" id="3.50.50.60">
    <property type="entry name" value="FAD/NAD(P)-binding domain"/>
    <property type="match status" value="2"/>
</dbReference>
<feature type="domain" description="BFD-like [2Fe-2S]-binding" evidence="2">
    <location>
        <begin position="481"/>
        <end position="532"/>
    </location>
</feature>
<dbReference type="InterPro" id="IPR036010">
    <property type="entry name" value="2Fe-2S_ferredoxin-like_sf"/>
</dbReference>
<dbReference type="GO" id="GO:0051536">
    <property type="term" value="F:iron-sulfur cluster binding"/>
    <property type="evidence" value="ECO:0007669"/>
    <property type="project" value="InterPro"/>
</dbReference>
<dbReference type="GO" id="GO:0016491">
    <property type="term" value="F:oxidoreductase activity"/>
    <property type="evidence" value="ECO:0007669"/>
    <property type="project" value="UniProtKB-KW"/>
</dbReference>
<evidence type="ECO:0000313" key="4">
    <source>
        <dbReference type="EMBL" id="QBK30885.1"/>
    </source>
</evidence>
<dbReference type="Pfam" id="PF04324">
    <property type="entry name" value="Fer2_BFD"/>
    <property type="match status" value="1"/>
</dbReference>
<dbReference type="EMBL" id="CP036532">
    <property type="protein sequence ID" value="QBK30885.1"/>
    <property type="molecule type" value="Genomic_DNA"/>
</dbReference>
<dbReference type="PRINTS" id="PR00368">
    <property type="entry name" value="FADPNR"/>
</dbReference>
<evidence type="ECO:0000313" key="5">
    <source>
        <dbReference type="Proteomes" id="UP000293719"/>
    </source>
</evidence>
<keyword evidence="5" id="KW-1185">Reference proteome</keyword>
<dbReference type="Proteomes" id="UP000293719">
    <property type="component" value="Chromosome"/>
</dbReference>
<dbReference type="Pfam" id="PF13510">
    <property type="entry name" value="Fer2_4"/>
    <property type="match status" value="1"/>
</dbReference>
<evidence type="ECO:0000259" key="2">
    <source>
        <dbReference type="Pfam" id="PF04324"/>
    </source>
</evidence>
<dbReference type="OrthoDB" id="9801699at2"/>
<dbReference type="SUPFAM" id="SSF54292">
    <property type="entry name" value="2Fe-2S ferredoxin-like"/>
    <property type="match status" value="1"/>
</dbReference>
<dbReference type="GeneID" id="90767618"/>
<organism evidence="4 5">
    <name type="scientific">Roseitalea porphyridii</name>
    <dbReference type="NCBI Taxonomy" id="1852022"/>
    <lineage>
        <taxon>Bacteria</taxon>
        <taxon>Pseudomonadati</taxon>
        <taxon>Pseudomonadota</taxon>
        <taxon>Alphaproteobacteria</taxon>
        <taxon>Hyphomicrobiales</taxon>
        <taxon>Ahrensiaceae</taxon>
        <taxon>Roseitalea</taxon>
    </lineage>
</organism>
<dbReference type="PRINTS" id="PR00469">
    <property type="entry name" value="PNDRDTASEII"/>
</dbReference>
<protein>
    <submittedName>
        <fullName evidence="4">FAD-dependent oxidoreductase</fullName>
    </submittedName>
</protein>
<dbReference type="KEGG" id="rpod:E0E05_09950"/>
<dbReference type="InterPro" id="IPR041854">
    <property type="entry name" value="BFD-like_2Fe2S-bd_dom_sf"/>
</dbReference>
<dbReference type="PANTHER" id="PTHR42949:SF3">
    <property type="entry name" value="ANAEROBIC GLYCEROL-3-PHOSPHATE DEHYDROGENASE SUBUNIT B"/>
    <property type="match status" value="1"/>
</dbReference>